<accession>A0A4R5V7N5</accession>
<proteinExistence type="inferred from homology"/>
<dbReference type="Pfam" id="PF12728">
    <property type="entry name" value="HTH_17"/>
    <property type="match status" value="1"/>
</dbReference>
<dbReference type="GO" id="GO:0003677">
    <property type="term" value="F:DNA binding"/>
    <property type="evidence" value="ECO:0007669"/>
    <property type="project" value="UniProtKB-KW"/>
</dbReference>
<dbReference type="AlphaFoldDB" id="A0A4R5V7N5"/>
<dbReference type="GO" id="GO:0055085">
    <property type="term" value="P:transmembrane transport"/>
    <property type="evidence" value="ECO:0007669"/>
    <property type="project" value="InterPro"/>
</dbReference>
<comment type="similarity">
    <text evidence="1">Belongs to the bacterial solute-binding protein 1 family.</text>
</comment>
<keyword evidence="2" id="KW-0813">Transport</keyword>
<dbReference type="Proteomes" id="UP000295438">
    <property type="component" value="Unassembled WGS sequence"/>
</dbReference>
<evidence type="ECO:0000259" key="4">
    <source>
        <dbReference type="Pfam" id="PF12728"/>
    </source>
</evidence>
<dbReference type="InterPro" id="IPR006061">
    <property type="entry name" value="SBP_1_CS"/>
</dbReference>
<dbReference type="PANTHER" id="PTHR34585:SF22">
    <property type="entry name" value="HELIX-TURN-HELIX DOMAIN-CONTAINING PROTEIN"/>
    <property type="match status" value="1"/>
</dbReference>
<evidence type="ECO:0000256" key="3">
    <source>
        <dbReference type="ARBA" id="ARBA00022729"/>
    </source>
</evidence>
<reference evidence="5 6" key="1">
    <citation type="submission" date="2019-03" db="EMBL/GenBank/DDBJ databases">
        <title>Algoriphagus aquimaris sp. nov., isolated form marine sediment in Pohang, Korea.</title>
        <authorList>
            <person name="Kim J."/>
            <person name="Yoon S.-H."/>
            <person name="Lee S.-S."/>
        </authorList>
    </citation>
    <scope>NUCLEOTIDE SEQUENCE [LARGE SCALE GENOMIC DNA]</scope>
    <source>
        <strain evidence="5 6">F21</strain>
    </source>
</reference>
<protein>
    <submittedName>
        <fullName evidence="5">DNA-binding protein</fullName>
    </submittedName>
</protein>
<keyword evidence="6" id="KW-1185">Reference proteome</keyword>
<name>A0A4R5V7N5_9BACT</name>
<evidence type="ECO:0000256" key="2">
    <source>
        <dbReference type="ARBA" id="ARBA00022448"/>
    </source>
</evidence>
<dbReference type="EMBL" id="SMUW01000028">
    <property type="protein sequence ID" value="TDK47954.1"/>
    <property type="molecule type" value="Genomic_DNA"/>
</dbReference>
<dbReference type="InterPro" id="IPR009061">
    <property type="entry name" value="DNA-bd_dom_put_sf"/>
</dbReference>
<comment type="caution">
    <text evidence="5">The sequence shown here is derived from an EMBL/GenBank/DDBJ whole genome shotgun (WGS) entry which is preliminary data.</text>
</comment>
<organism evidence="5 6">
    <name type="scientific">Algoriphagus formosus</name>
    <dbReference type="NCBI Taxonomy" id="2007308"/>
    <lineage>
        <taxon>Bacteria</taxon>
        <taxon>Pseudomonadati</taxon>
        <taxon>Bacteroidota</taxon>
        <taxon>Cytophagia</taxon>
        <taxon>Cytophagales</taxon>
        <taxon>Cyclobacteriaceae</taxon>
        <taxon>Algoriphagus</taxon>
    </lineage>
</organism>
<dbReference type="SUPFAM" id="SSF46955">
    <property type="entry name" value="Putative DNA-binding domain"/>
    <property type="match status" value="1"/>
</dbReference>
<feature type="domain" description="Helix-turn-helix" evidence="4">
    <location>
        <begin position="38"/>
        <end position="87"/>
    </location>
</feature>
<keyword evidence="3" id="KW-0732">Signal</keyword>
<dbReference type="PROSITE" id="PS01037">
    <property type="entry name" value="SBP_BACTERIAL_1"/>
    <property type="match status" value="1"/>
</dbReference>
<dbReference type="InterPro" id="IPR041657">
    <property type="entry name" value="HTH_17"/>
</dbReference>
<dbReference type="RefSeq" id="WP_133390022.1">
    <property type="nucleotide sequence ID" value="NZ_SMUW01000028.1"/>
</dbReference>
<evidence type="ECO:0000256" key="1">
    <source>
        <dbReference type="ARBA" id="ARBA00008520"/>
    </source>
</evidence>
<evidence type="ECO:0000313" key="6">
    <source>
        <dbReference type="Proteomes" id="UP000295438"/>
    </source>
</evidence>
<gene>
    <name evidence="5" type="ORF">E1898_04580</name>
</gene>
<dbReference type="PANTHER" id="PTHR34585">
    <property type="match status" value="1"/>
</dbReference>
<keyword evidence="5" id="KW-0238">DNA-binding</keyword>
<evidence type="ECO:0000313" key="5">
    <source>
        <dbReference type="EMBL" id="TDK47954.1"/>
    </source>
</evidence>
<sequence length="102" mass="12095">MEIELITLADLQSLKQEILSEIRELIKQKSPAFNEKKWLKSRDVQRLLGISSGTLQTLRNQEKIPFTRLGGVIYYDRQELEKCLKENDQNENWEGLMKKFRI</sequence>